<protein>
    <recommendedName>
        <fullName evidence="1">Hydantoinase/oxoprolinase N-terminal domain-containing protein</fullName>
    </recommendedName>
</protein>
<dbReference type="EMBL" id="UINC01035547">
    <property type="protein sequence ID" value="SVB28121.1"/>
    <property type="molecule type" value="Genomic_DNA"/>
</dbReference>
<organism evidence="2">
    <name type="scientific">marine metagenome</name>
    <dbReference type="NCBI Taxonomy" id="408172"/>
    <lineage>
        <taxon>unclassified sequences</taxon>
        <taxon>metagenomes</taxon>
        <taxon>ecological metagenomes</taxon>
    </lineage>
</organism>
<dbReference type="InterPro" id="IPR008040">
    <property type="entry name" value="Hydant_A_N"/>
</dbReference>
<sequence length="38" mass="4021">VDTGGTFTDCLAADPHGRTHRFKVLSSSCLRGTLTAID</sequence>
<feature type="non-terminal residue" evidence="2">
    <location>
        <position position="1"/>
    </location>
</feature>
<gene>
    <name evidence="2" type="ORF">METZ01_LOCUS180975</name>
</gene>
<proteinExistence type="predicted"/>
<evidence type="ECO:0000259" key="1">
    <source>
        <dbReference type="Pfam" id="PF05378"/>
    </source>
</evidence>
<name>A0A382CR87_9ZZZZ</name>
<accession>A0A382CR87</accession>
<reference evidence="2" key="1">
    <citation type="submission" date="2018-05" db="EMBL/GenBank/DDBJ databases">
        <authorList>
            <person name="Lanie J.A."/>
            <person name="Ng W.-L."/>
            <person name="Kazmierczak K.M."/>
            <person name="Andrzejewski T.M."/>
            <person name="Davidsen T.M."/>
            <person name="Wayne K.J."/>
            <person name="Tettelin H."/>
            <person name="Glass J.I."/>
            <person name="Rusch D."/>
            <person name="Podicherti R."/>
            <person name="Tsui H.-C.T."/>
            <person name="Winkler M.E."/>
        </authorList>
    </citation>
    <scope>NUCLEOTIDE SEQUENCE</scope>
</reference>
<feature type="domain" description="Hydantoinase/oxoprolinase N-terminal" evidence="1">
    <location>
        <begin position="1"/>
        <end position="29"/>
    </location>
</feature>
<dbReference type="Pfam" id="PF05378">
    <property type="entry name" value="Hydant_A_N"/>
    <property type="match status" value="1"/>
</dbReference>
<evidence type="ECO:0000313" key="2">
    <source>
        <dbReference type="EMBL" id="SVB28121.1"/>
    </source>
</evidence>
<feature type="non-terminal residue" evidence="2">
    <location>
        <position position="38"/>
    </location>
</feature>
<dbReference type="AlphaFoldDB" id="A0A382CR87"/>